<dbReference type="Pfam" id="PF00346">
    <property type="entry name" value="Complex1_49kDa"/>
    <property type="match status" value="1"/>
</dbReference>
<name>A0ABQ7X3U5_BRANA</name>
<dbReference type="Proteomes" id="UP000824890">
    <property type="component" value="Unassembled WGS sequence"/>
</dbReference>
<sequence length="116" mass="12913">MKRPVTGKDLMIVNMGPHHPSMHGVLRLIVTLDDIGAQTPFFYIFREREFVYDLFEAATERVEGVGIIGGEEAINWGLSGPMLRASGNHGIFVKLIVMSLTMNLNGKFSGKNKEIH</sequence>
<accession>A0ABQ7X3U5</accession>
<comment type="caution">
    <text evidence="5">The sequence shown here is derived from an EMBL/GenBank/DDBJ whole genome shotgun (WGS) entry which is preliminary data.</text>
</comment>
<keyword evidence="6" id="KW-1185">Reference proteome</keyword>
<dbReference type="SUPFAM" id="SSF56762">
    <property type="entry name" value="HydB/Nqo4-like"/>
    <property type="match status" value="1"/>
</dbReference>
<keyword evidence="3" id="KW-0520">NAD</keyword>
<protein>
    <recommendedName>
        <fullName evidence="4">NADH-quinone oxidoreductase subunit D domain-containing protein</fullName>
    </recommendedName>
</protein>
<dbReference type="InterPro" id="IPR029014">
    <property type="entry name" value="NiFe-Hase_large"/>
</dbReference>
<dbReference type="PANTHER" id="PTHR11993">
    <property type="entry name" value="NADH-UBIQUINONE OXIDOREDUCTASE 49 KDA SUBUNIT"/>
    <property type="match status" value="1"/>
</dbReference>
<gene>
    <name evidence="5" type="ORF">HID58_096112</name>
</gene>
<reference evidence="5 6" key="1">
    <citation type="submission" date="2021-05" db="EMBL/GenBank/DDBJ databases">
        <title>Genome Assembly of Synthetic Allotetraploid Brassica napus Reveals Homoeologous Exchanges between Subgenomes.</title>
        <authorList>
            <person name="Davis J.T."/>
        </authorList>
    </citation>
    <scope>NUCLEOTIDE SEQUENCE [LARGE SCALE GENOMIC DNA]</scope>
    <source>
        <strain evidence="6">cv. Da-Ae</strain>
        <tissue evidence="5">Seedling</tissue>
    </source>
</reference>
<feature type="domain" description="NADH-quinone oxidoreductase subunit D" evidence="4">
    <location>
        <begin position="59"/>
        <end position="88"/>
    </location>
</feature>
<evidence type="ECO:0000256" key="1">
    <source>
        <dbReference type="ARBA" id="ARBA00005769"/>
    </source>
</evidence>
<evidence type="ECO:0000313" key="5">
    <source>
        <dbReference type="EMBL" id="KAH0849765.1"/>
    </source>
</evidence>
<evidence type="ECO:0000256" key="3">
    <source>
        <dbReference type="ARBA" id="ARBA00023027"/>
    </source>
</evidence>
<dbReference type="EMBL" id="JAGKQM010002371">
    <property type="protein sequence ID" value="KAH0849765.1"/>
    <property type="molecule type" value="Genomic_DNA"/>
</dbReference>
<comment type="similarity">
    <text evidence="1">Belongs to the complex I 49 kDa subunit family.</text>
</comment>
<evidence type="ECO:0000256" key="2">
    <source>
        <dbReference type="ARBA" id="ARBA00022967"/>
    </source>
</evidence>
<dbReference type="InterPro" id="IPR001135">
    <property type="entry name" value="NADH_Q_OxRdtase_suD"/>
</dbReference>
<proteinExistence type="inferred from homology"/>
<evidence type="ECO:0000259" key="4">
    <source>
        <dbReference type="Pfam" id="PF00346"/>
    </source>
</evidence>
<evidence type="ECO:0000313" key="6">
    <source>
        <dbReference type="Proteomes" id="UP000824890"/>
    </source>
</evidence>
<dbReference type="PANTHER" id="PTHR11993:SF10">
    <property type="entry name" value="NADH DEHYDROGENASE [UBIQUINONE] IRON-SULFUR PROTEIN 2, MITOCHONDRIAL"/>
    <property type="match status" value="1"/>
</dbReference>
<dbReference type="InterPro" id="IPR022885">
    <property type="entry name" value="NDH1_su_D/H"/>
</dbReference>
<organism evidence="5 6">
    <name type="scientific">Brassica napus</name>
    <name type="common">Rape</name>
    <dbReference type="NCBI Taxonomy" id="3708"/>
    <lineage>
        <taxon>Eukaryota</taxon>
        <taxon>Viridiplantae</taxon>
        <taxon>Streptophyta</taxon>
        <taxon>Embryophyta</taxon>
        <taxon>Tracheophyta</taxon>
        <taxon>Spermatophyta</taxon>
        <taxon>Magnoliopsida</taxon>
        <taxon>eudicotyledons</taxon>
        <taxon>Gunneridae</taxon>
        <taxon>Pentapetalae</taxon>
        <taxon>rosids</taxon>
        <taxon>malvids</taxon>
        <taxon>Brassicales</taxon>
        <taxon>Brassicaceae</taxon>
        <taxon>Brassiceae</taxon>
        <taxon>Brassica</taxon>
    </lineage>
</organism>
<keyword evidence="2" id="KW-1278">Translocase</keyword>
<dbReference type="Gene3D" id="1.10.645.10">
    <property type="entry name" value="Cytochrome-c3 Hydrogenase, chain B"/>
    <property type="match status" value="1"/>
</dbReference>